<sequence length="52" mass="5699">MSQQELKQELASGTHAEPLLPIEKKLIAGSLITGITLLVVLFVVNHFFPLNV</sequence>
<name>A0ABU2EI31_9BURK</name>
<protein>
    <submittedName>
        <fullName evidence="2">Uncharacterized protein</fullName>
    </submittedName>
</protein>
<keyword evidence="1" id="KW-1133">Transmembrane helix</keyword>
<organism evidence="2 3">
    <name type="scientific">Herbaspirillum huttiense subsp. lycopersici</name>
    <dbReference type="NCBI Taxonomy" id="3074428"/>
    <lineage>
        <taxon>Bacteria</taxon>
        <taxon>Pseudomonadati</taxon>
        <taxon>Pseudomonadota</taxon>
        <taxon>Betaproteobacteria</taxon>
        <taxon>Burkholderiales</taxon>
        <taxon>Oxalobacteraceae</taxon>
        <taxon>Herbaspirillum</taxon>
    </lineage>
</organism>
<keyword evidence="3" id="KW-1185">Reference proteome</keyword>
<proteinExistence type="predicted"/>
<evidence type="ECO:0000313" key="3">
    <source>
        <dbReference type="Proteomes" id="UP001246576"/>
    </source>
</evidence>
<keyword evidence="1" id="KW-0812">Transmembrane</keyword>
<comment type="caution">
    <text evidence="2">The sequence shown here is derived from an EMBL/GenBank/DDBJ whole genome shotgun (WGS) entry which is preliminary data.</text>
</comment>
<keyword evidence="1" id="KW-0472">Membrane</keyword>
<dbReference type="Proteomes" id="UP001246576">
    <property type="component" value="Unassembled WGS sequence"/>
</dbReference>
<gene>
    <name evidence="2" type="ORF">RI048_06155</name>
</gene>
<evidence type="ECO:0000313" key="2">
    <source>
        <dbReference type="EMBL" id="MDR9847794.1"/>
    </source>
</evidence>
<feature type="transmembrane region" description="Helical" evidence="1">
    <location>
        <begin position="26"/>
        <end position="48"/>
    </location>
</feature>
<accession>A0ABU2EI31</accession>
<reference evidence="2" key="1">
    <citation type="submission" date="2023-09" db="EMBL/GenBank/DDBJ databases">
        <title>Description of first Herbaspirillum huttiense subsp. nephrolepsisexaltata and Herbaspirillum huttiense subsp. lycopersicon.</title>
        <authorList>
            <person name="Poudel M."/>
            <person name="Sharma A."/>
            <person name="Goss E."/>
            <person name="Tapia J.H."/>
            <person name="Harmon C.M."/>
            <person name="Jones J.B."/>
        </authorList>
    </citation>
    <scope>NUCLEOTIDE SEQUENCE</scope>
    <source>
        <strain evidence="2">SE1</strain>
    </source>
</reference>
<evidence type="ECO:0000256" key="1">
    <source>
        <dbReference type="SAM" id="Phobius"/>
    </source>
</evidence>
<dbReference type="EMBL" id="JAVLSJ010000002">
    <property type="protein sequence ID" value="MDR9847794.1"/>
    <property type="molecule type" value="Genomic_DNA"/>
</dbReference>
<dbReference type="RefSeq" id="WP_166675576.1">
    <property type="nucleotide sequence ID" value="NZ_JAVLSJ010000002.1"/>
</dbReference>